<reference evidence="2" key="1">
    <citation type="submission" date="2022-09" db="EMBL/GenBank/DDBJ databases">
        <title>Culturomic study of gut microbiota in children with autism spectrum disorder.</title>
        <authorList>
            <person name="Efimov B.A."/>
            <person name="Chaplin A.V."/>
            <person name="Sokolova S.R."/>
            <person name="Pikina A.P."/>
            <person name="Korzhanova M."/>
            <person name="Belova V."/>
            <person name="Korostin D."/>
        </authorList>
    </citation>
    <scope>NUCLEOTIDE SEQUENCE</scope>
    <source>
        <strain evidence="2">ASD5510</strain>
    </source>
</reference>
<dbReference type="PANTHER" id="PTHR22642:SF2">
    <property type="entry name" value="PROTEIN LONG AFTER FAR-RED 3"/>
    <property type="match status" value="1"/>
</dbReference>
<dbReference type="AlphaFoldDB" id="A0A9J6QHT1"/>
<dbReference type="CDD" id="cd01300">
    <property type="entry name" value="YtcJ_like"/>
    <property type="match status" value="1"/>
</dbReference>
<dbReference type="Gene3D" id="3.20.20.140">
    <property type="entry name" value="Metal-dependent hydrolases"/>
    <property type="match status" value="1"/>
</dbReference>
<keyword evidence="3" id="KW-1185">Reference proteome</keyword>
<dbReference type="InterPro" id="IPR011059">
    <property type="entry name" value="Metal-dep_hydrolase_composite"/>
</dbReference>
<dbReference type="EMBL" id="JAOSHN010000001">
    <property type="protein sequence ID" value="MCU7377064.1"/>
    <property type="molecule type" value="Genomic_DNA"/>
</dbReference>
<sequence>MRVTKIFYNGAVYTADRQWSKAQAVALAGTKIAGVGSSDQILAYKEENTQVIDLQGKMVLPGFVDSHAHPSWGGTELLYKVDLFDCKDVDEYLRRIEAFLEEYPHITFLQGVGWVNPHFPPQGPSRFMLDKIRPDLPMAFDSGDHHSVWANSKAMELAGIDENTVCPEGGVIEKDPVTGELTGTFREAAQDLVRKIVPDYSVEEYMAGLLKYQEIMASYGITMSHDAMIDGDGPAYQALLRLEKENKLISKMNVSFNTYADDPLKDADQYERYRQETDGIMLKGKHVKFFVDGVIEASTAWLKEPYANRPDYCGEPIWKEADLKQVVVLADQAGLMPHFHVIGDRAAEQMLDVLEYVEQVGGPKKRMPLAAHVQLLDPIDLPRMKPLNVAISADPYWYVKDPGYYFKLEEPFLGKERVEKEYPMKTFFDAGLIVASASDFSVTPVPKPLRGIQMGVNRCYPEMNKEDPNCVLGKEERVSLRQMIESFTINGAKVLGREDETGSIESGKDADLVILEKDLFEIPEDEIAFVEVCETICRGETIFKG</sequence>
<protein>
    <submittedName>
        <fullName evidence="2">Amidohydrolase</fullName>
    </submittedName>
</protein>
<dbReference type="PANTHER" id="PTHR22642">
    <property type="entry name" value="IMIDAZOLONEPROPIONASE"/>
    <property type="match status" value="1"/>
</dbReference>
<dbReference type="Gene3D" id="2.30.40.10">
    <property type="entry name" value="Urease, subunit C, domain 1"/>
    <property type="match status" value="1"/>
</dbReference>
<dbReference type="GO" id="GO:0016810">
    <property type="term" value="F:hydrolase activity, acting on carbon-nitrogen (but not peptide) bonds"/>
    <property type="evidence" value="ECO:0007669"/>
    <property type="project" value="InterPro"/>
</dbReference>
<dbReference type="InterPro" id="IPR013108">
    <property type="entry name" value="Amidohydro_3"/>
</dbReference>
<dbReference type="Gene3D" id="3.10.310.70">
    <property type="match status" value="1"/>
</dbReference>
<gene>
    <name evidence="2" type="ORF">OBO34_01705</name>
</gene>
<evidence type="ECO:0000259" key="1">
    <source>
        <dbReference type="Pfam" id="PF07969"/>
    </source>
</evidence>
<name>A0A9J6QHT1_9FIRM</name>
<organism evidence="2 3">
    <name type="scientific">Hominibacterium faecale</name>
    <dbReference type="NCBI Taxonomy" id="2839743"/>
    <lineage>
        <taxon>Bacteria</taxon>
        <taxon>Bacillati</taxon>
        <taxon>Bacillota</taxon>
        <taxon>Clostridia</taxon>
        <taxon>Peptostreptococcales</taxon>
        <taxon>Anaerovoracaceae</taxon>
        <taxon>Hominibacterium</taxon>
    </lineage>
</organism>
<dbReference type="Proteomes" id="UP001065549">
    <property type="component" value="Unassembled WGS sequence"/>
</dbReference>
<dbReference type="SUPFAM" id="SSF51338">
    <property type="entry name" value="Composite domain of metallo-dependent hydrolases"/>
    <property type="match status" value="1"/>
</dbReference>
<dbReference type="InterPro" id="IPR033932">
    <property type="entry name" value="YtcJ-like"/>
</dbReference>
<accession>A0A9J6QHT1</accession>
<evidence type="ECO:0000313" key="3">
    <source>
        <dbReference type="Proteomes" id="UP001065549"/>
    </source>
</evidence>
<comment type="caution">
    <text evidence="2">The sequence shown here is derived from an EMBL/GenBank/DDBJ whole genome shotgun (WGS) entry which is preliminary data.</text>
</comment>
<dbReference type="RefSeq" id="WP_253020574.1">
    <property type="nucleotide sequence ID" value="NZ_JAJAGH010000005.1"/>
</dbReference>
<feature type="domain" description="Amidohydrolase 3" evidence="1">
    <location>
        <begin position="50"/>
        <end position="543"/>
    </location>
</feature>
<dbReference type="InterPro" id="IPR032466">
    <property type="entry name" value="Metal_Hydrolase"/>
</dbReference>
<dbReference type="SUPFAM" id="SSF51556">
    <property type="entry name" value="Metallo-dependent hydrolases"/>
    <property type="match status" value="1"/>
</dbReference>
<dbReference type="Pfam" id="PF07969">
    <property type="entry name" value="Amidohydro_3"/>
    <property type="match status" value="1"/>
</dbReference>
<proteinExistence type="predicted"/>
<evidence type="ECO:0000313" key="2">
    <source>
        <dbReference type="EMBL" id="MCU7377064.1"/>
    </source>
</evidence>